<dbReference type="Gene3D" id="1.10.1040.10">
    <property type="entry name" value="N-(1-d-carboxylethyl)-l-norvaline Dehydrogenase, domain 2"/>
    <property type="match status" value="1"/>
</dbReference>
<evidence type="ECO:0000256" key="1">
    <source>
        <dbReference type="ARBA" id="ARBA00011009"/>
    </source>
</evidence>
<dbReference type="InterPro" id="IPR006109">
    <property type="entry name" value="G3P_DH_NAD-dep_C"/>
</dbReference>
<evidence type="ECO:0000256" key="17">
    <source>
        <dbReference type="RuleBase" id="RU000437"/>
    </source>
</evidence>
<dbReference type="PIRSF" id="PIRSF000114">
    <property type="entry name" value="Glycerol-3-P_dh"/>
    <property type="match status" value="1"/>
</dbReference>
<dbReference type="NCBIfam" id="NF000940">
    <property type="entry name" value="PRK00094.1-2"/>
    <property type="match status" value="1"/>
</dbReference>
<keyword evidence="2 13" id="KW-0444">Lipid biosynthesis</keyword>
<dbReference type="GO" id="GO:0051287">
    <property type="term" value="F:NAD binding"/>
    <property type="evidence" value="ECO:0007669"/>
    <property type="project" value="InterPro"/>
</dbReference>
<keyword evidence="13" id="KW-0547">Nucleotide-binding</keyword>
<dbReference type="PANTHER" id="PTHR11728:SF1">
    <property type="entry name" value="GLYCEROL-3-PHOSPHATE DEHYDROGENASE [NAD(+)] 2, CHLOROPLASTIC"/>
    <property type="match status" value="1"/>
</dbReference>
<keyword evidence="5 13" id="KW-0520">NAD</keyword>
<proteinExistence type="inferred from homology"/>
<evidence type="ECO:0000256" key="14">
    <source>
        <dbReference type="PIRSR" id="PIRSR000114-1"/>
    </source>
</evidence>
<name>A0A1I7MGS6_9MICC</name>
<feature type="binding site" evidence="16">
    <location>
        <position position="279"/>
    </location>
    <ligand>
        <name>NAD(+)</name>
        <dbReference type="ChEBI" id="CHEBI:57540"/>
    </ligand>
</feature>
<feature type="active site" description="Proton acceptor" evidence="13 14">
    <location>
        <position position="215"/>
    </location>
</feature>
<evidence type="ECO:0000256" key="2">
    <source>
        <dbReference type="ARBA" id="ARBA00022516"/>
    </source>
</evidence>
<dbReference type="InterPro" id="IPR036291">
    <property type="entry name" value="NAD(P)-bd_dom_sf"/>
</dbReference>
<feature type="binding site" evidence="13">
    <location>
        <position position="268"/>
    </location>
    <ligand>
        <name>sn-glycerol 3-phosphate</name>
        <dbReference type="ChEBI" id="CHEBI:57597"/>
    </ligand>
</feature>
<feature type="domain" description="Glycerol-3-phosphate dehydrogenase NAD-dependent N-terminal" evidence="18">
    <location>
        <begin position="20"/>
        <end position="182"/>
    </location>
</feature>
<dbReference type="Pfam" id="PF07479">
    <property type="entry name" value="NAD_Gly3P_dh_C"/>
    <property type="match status" value="1"/>
</dbReference>
<feature type="binding site" evidence="13">
    <location>
        <position position="160"/>
    </location>
    <ligand>
        <name>sn-glycerol 3-phosphate</name>
        <dbReference type="ChEBI" id="CHEBI:57597"/>
    </ligand>
</feature>
<feature type="binding site" evidence="15">
    <location>
        <position position="130"/>
    </location>
    <ligand>
        <name>substrate</name>
    </ligand>
</feature>
<comment type="catalytic activity">
    <reaction evidence="13">
        <text>sn-glycerol 3-phosphate + NAD(+) = dihydroxyacetone phosphate + NADH + H(+)</text>
        <dbReference type="Rhea" id="RHEA:11092"/>
        <dbReference type="ChEBI" id="CHEBI:15378"/>
        <dbReference type="ChEBI" id="CHEBI:57540"/>
        <dbReference type="ChEBI" id="CHEBI:57597"/>
        <dbReference type="ChEBI" id="CHEBI:57642"/>
        <dbReference type="ChEBI" id="CHEBI:57945"/>
        <dbReference type="EC" id="1.1.1.94"/>
    </reaction>
</comment>
<organism evidence="20 21">
    <name type="scientific">Micrococcus terreus</name>
    <dbReference type="NCBI Taxonomy" id="574650"/>
    <lineage>
        <taxon>Bacteria</taxon>
        <taxon>Bacillati</taxon>
        <taxon>Actinomycetota</taxon>
        <taxon>Actinomycetes</taxon>
        <taxon>Micrococcales</taxon>
        <taxon>Micrococcaceae</taxon>
        <taxon>Micrococcus</taxon>
    </lineage>
</organism>
<evidence type="ECO:0000256" key="9">
    <source>
        <dbReference type="ARBA" id="ARBA00052716"/>
    </source>
</evidence>
<keyword evidence="6 13" id="KW-0443">Lipid metabolism</keyword>
<keyword evidence="4 13" id="KW-0560">Oxidoreductase</keyword>
<dbReference type="GO" id="GO:0005829">
    <property type="term" value="C:cytosol"/>
    <property type="evidence" value="ECO:0007669"/>
    <property type="project" value="TreeGrafter"/>
</dbReference>
<evidence type="ECO:0000256" key="15">
    <source>
        <dbReference type="PIRSR" id="PIRSR000114-2"/>
    </source>
</evidence>
<dbReference type="GO" id="GO:0141153">
    <property type="term" value="F:glycerol-3-phosphate dehydrogenase (NADP+) activity"/>
    <property type="evidence" value="ECO:0007669"/>
    <property type="project" value="RHEA"/>
</dbReference>
<protein>
    <recommendedName>
        <fullName evidence="11 13">Glycerol-3-phosphate dehydrogenase [NAD(P)+]</fullName>
        <ecNumber evidence="10 13">1.1.1.94</ecNumber>
    </recommendedName>
    <alternativeName>
        <fullName evidence="13">NAD(P)(+)-dependent glycerol-3-phosphate dehydrogenase</fullName>
    </alternativeName>
    <alternativeName>
        <fullName evidence="12 13">NAD(P)H-dependent dihydroxyacetone-phosphate reductase</fullName>
    </alternativeName>
</protein>
<dbReference type="SUPFAM" id="SSF51735">
    <property type="entry name" value="NAD(P)-binding Rossmann-fold domains"/>
    <property type="match status" value="1"/>
</dbReference>
<feature type="binding site" evidence="13">
    <location>
        <position position="29"/>
    </location>
    <ligand>
        <name>NADPH</name>
        <dbReference type="ChEBI" id="CHEBI:57783"/>
    </ligand>
</feature>
<reference evidence="20 21" key="1">
    <citation type="submission" date="2016-10" db="EMBL/GenBank/DDBJ databases">
        <authorList>
            <person name="de Groot N.N."/>
        </authorList>
    </citation>
    <scope>NUCLEOTIDE SEQUENCE [LARGE SCALE GENOMIC DNA]</scope>
    <source>
        <strain evidence="20 21">CGMCC 1.7054</strain>
    </source>
</reference>
<dbReference type="PRINTS" id="PR00077">
    <property type="entry name" value="GPDHDRGNASE"/>
</dbReference>
<evidence type="ECO:0000313" key="20">
    <source>
        <dbReference type="EMBL" id="SFV21099.1"/>
    </source>
</evidence>
<evidence type="ECO:0000256" key="5">
    <source>
        <dbReference type="ARBA" id="ARBA00023027"/>
    </source>
</evidence>
<dbReference type="GO" id="GO:0006650">
    <property type="term" value="P:glycerophospholipid metabolic process"/>
    <property type="evidence" value="ECO:0007669"/>
    <property type="project" value="UniProtKB-UniRule"/>
</dbReference>
<comment type="caution">
    <text evidence="13">Lacks conserved residue(s) required for the propagation of feature annotation.</text>
</comment>
<feature type="binding site" evidence="13">
    <location>
        <position position="73"/>
    </location>
    <ligand>
        <name>NADPH</name>
        <dbReference type="ChEBI" id="CHEBI:57783"/>
    </ligand>
</feature>
<evidence type="ECO:0000256" key="13">
    <source>
        <dbReference type="HAMAP-Rule" id="MF_00394"/>
    </source>
</evidence>
<feature type="domain" description="Glycerol-3-phosphate dehydrogenase NAD-dependent C-terminal" evidence="19">
    <location>
        <begin position="204"/>
        <end position="343"/>
    </location>
</feature>
<sequence>MTQSAQEPAFRLPDDTTALKVAVLGAGSWGTTFAKVLADSARHRGDDGTQITLWARREAVAQEITQEHRNSQYLPEIELPSLLTATSDLNEAVRDAHVVVVAVPAQQVRATLLEVKDALDPAVVVVSLVKGLERGTDARMSELCAEVLELPPERFAVVSGPNLALEIAREEPTATVIASAHEPTAALLVSRTSAPYFRPYTNTDVPGAEIGGIVKNVIALAVGICDGQGLGDNSKASVITRGLTETTRLAARLGANAETLSGLAGLGDLVATCASPLSRNRSAGRLLGQGLTTAEVSEQMSQTAEGIKSVSAVVDLARRVGVEMPISEAVNAVVNGQLDVRSIAGLLLARDLKPEGPQ</sequence>
<dbReference type="GO" id="GO:0046167">
    <property type="term" value="P:glycerol-3-phosphate biosynthetic process"/>
    <property type="evidence" value="ECO:0007669"/>
    <property type="project" value="UniProtKB-UniRule"/>
</dbReference>
<evidence type="ECO:0000313" key="21">
    <source>
        <dbReference type="Proteomes" id="UP000198881"/>
    </source>
</evidence>
<comment type="catalytic activity">
    <reaction evidence="9">
        <text>sn-glycerol 3-phosphate + NADP(+) = dihydroxyacetone phosphate + NADPH + H(+)</text>
        <dbReference type="Rhea" id="RHEA:11096"/>
        <dbReference type="ChEBI" id="CHEBI:15378"/>
        <dbReference type="ChEBI" id="CHEBI:57597"/>
        <dbReference type="ChEBI" id="CHEBI:57642"/>
        <dbReference type="ChEBI" id="CHEBI:57783"/>
        <dbReference type="ChEBI" id="CHEBI:58349"/>
        <dbReference type="EC" id="1.1.1.94"/>
    </reaction>
    <physiologicalReaction direction="right-to-left" evidence="9">
        <dbReference type="Rhea" id="RHEA:11098"/>
    </physiologicalReaction>
</comment>
<dbReference type="UniPathway" id="UPA00940"/>
<evidence type="ECO:0000256" key="11">
    <source>
        <dbReference type="ARBA" id="ARBA00069372"/>
    </source>
</evidence>
<feature type="binding site" evidence="13">
    <location>
        <position position="164"/>
    </location>
    <ligand>
        <name>NADPH</name>
        <dbReference type="ChEBI" id="CHEBI:57783"/>
    </ligand>
</feature>
<feature type="binding site" evidence="16">
    <location>
        <position position="164"/>
    </location>
    <ligand>
        <name>NAD(+)</name>
        <dbReference type="ChEBI" id="CHEBI:57540"/>
    </ligand>
</feature>
<feature type="binding site" evidence="13">
    <location>
        <position position="280"/>
    </location>
    <ligand>
        <name>sn-glycerol 3-phosphate</name>
        <dbReference type="ChEBI" id="CHEBI:57597"/>
    </ligand>
</feature>
<dbReference type="Pfam" id="PF01210">
    <property type="entry name" value="NAD_Gly3P_dh_N"/>
    <property type="match status" value="1"/>
</dbReference>
<dbReference type="InterPro" id="IPR006168">
    <property type="entry name" value="G3P_DH_NAD-dep"/>
</dbReference>
<evidence type="ECO:0000259" key="18">
    <source>
        <dbReference type="Pfam" id="PF01210"/>
    </source>
</evidence>
<evidence type="ECO:0000256" key="4">
    <source>
        <dbReference type="ARBA" id="ARBA00023002"/>
    </source>
</evidence>
<evidence type="ECO:0000256" key="8">
    <source>
        <dbReference type="ARBA" id="ARBA00023264"/>
    </source>
</evidence>
<dbReference type="EMBL" id="FPCG01000002">
    <property type="protein sequence ID" value="SFV21099.1"/>
    <property type="molecule type" value="Genomic_DNA"/>
</dbReference>
<dbReference type="NCBIfam" id="NF000942">
    <property type="entry name" value="PRK00094.1-4"/>
    <property type="match status" value="1"/>
</dbReference>
<dbReference type="RefSeq" id="WP_245760570.1">
    <property type="nucleotide sequence ID" value="NZ_FPCG01000002.1"/>
</dbReference>
<feature type="binding site" evidence="13">
    <location>
        <position position="130"/>
    </location>
    <ligand>
        <name>sn-glycerol 3-phosphate</name>
        <dbReference type="ChEBI" id="CHEBI:57597"/>
    </ligand>
</feature>
<dbReference type="Gene3D" id="3.40.50.720">
    <property type="entry name" value="NAD(P)-binding Rossmann-like Domain"/>
    <property type="match status" value="1"/>
</dbReference>
<dbReference type="GO" id="GO:0046168">
    <property type="term" value="P:glycerol-3-phosphate catabolic process"/>
    <property type="evidence" value="ECO:0007669"/>
    <property type="project" value="InterPro"/>
</dbReference>
<evidence type="ECO:0000259" key="19">
    <source>
        <dbReference type="Pfam" id="PF07479"/>
    </source>
</evidence>
<feature type="binding site" evidence="13">
    <location>
        <position position="279"/>
    </location>
    <ligand>
        <name>NADPH</name>
        <dbReference type="ChEBI" id="CHEBI:57783"/>
    </ligand>
</feature>
<dbReference type="Proteomes" id="UP000198881">
    <property type="component" value="Unassembled WGS sequence"/>
</dbReference>
<dbReference type="AlphaFoldDB" id="A0A1I7MGS6"/>
<keyword evidence="3 13" id="KW-0521">NADP</keyword>
<dbReference type="GO" id="GO:0008654">
    <property type="term" value="P:phospholipid biosynthetic process"/>
    <property type="evidence" value="ECO:0007669"/>
    <property type="project" value="UniProtKB-KW"/>
</dbReference>
<comment type="pathway">
    <text evidence="13">Membrane lipid metabolism; glycerophospholipid metabolism.</text>
</comment>
<feature type="binding site" evidence="16">
    <location>
        <begin position="25"/>
        <end position="30"/>
    </location>
    <ligand>
        <name>NAD(+)</name>
        <dbReference type="ChEBI" id="CHEBI:57540"/>
    </ligand>
</feature>
<comment type="subcellular location">
    <subcellularLocation>
        <location evidence="13">Cytoplasm</location>
    </subcellularLocation>
</comment>
<keyword evidence="13" id="KW-0963">Cytoplasm</keyword>
<keyword evidence="7 13" id="KW-0594">Phospholipid biosynthesis</keyword>
<dbReference type="FunFam" id="3.40.50.720:FF:000019">
    <property type="entry name" value="Glycerol-3-phosphate dehydrogenase [NAD(P)+]"/>
    <property type="match status" value="1"/>
</dbReference>
<evidence type="ECO:0000256" key="6">
    <source>
        <dbReference type="ARBA" id="ARBA00023098"/>
    </source>
</evidence>
<feature type="binding site" evidence="13">
    <location>
        <position position="215"/>
    </location>
    <ligand>
        <name>sn-glycerol 3-phosphate</name>
        <dbReference type="ChEBI" id="CHEBI:57597"/>
    </ligand>
</feature>
<dbReference type="PANTHER" id="PTHR11728">
    <property type="entry name" value="GLYCEROL-3-PHOSPHATE DEHYDROGENASE"/>
    <property type="match status" value="1"/>
</dbReference>
<feature type="binding site" evidence="13">
    <location>
        <position position="305"/>
    </location>
    <ligand>
        <name>NADPH</name>
        <dbReference type="ChEBI" id="CHEBI:57783"/>
    </ligand>
</feature>
<dbReference type="InterPro" id="IPR011128">
    <property type="entry name" value="G3P_DH_NAD-dep_N"/>
</dbReference>
<comment type="similarity">
    <text evidence="1 13 17">Belongs to the NAD-dependent glycerol-3-phosphate dehydrogenase family.</text>
</comment>
<accession>A0A1I7MGS6</accession>
<comment type="function">
    <text evidence="13">Catalyzes the reduction of the glycolytic intermediate dihydroxyacetone phosphate (DHAP) to sn-glycerol 3-phosphate (G3P), the key precursor for phospholipid synthesis.</text>
</comment>
<gene>
    <name evidence="13" type="primary">gpsA</name>
    <name evidence="20" type="ORF">SAMN04487966_102179</name>
</gene>
<feature type="binding site" evidence="13">
    <location>
        <position position="57"/>
    </location>
    <ligand>
        <name>NADPH</name>
        <dbReference type="ChEBI" id="CHEBI:57783"/>
    </ligand>
</feature>
<dbReference type="FunFam" id="1.10.1040.10:FF:000001">
    <property type="entry name" value="Glycerol-3-phosphate dehydrogenase [NAD(P)+]"/>
    <property type="match status" value="1"/>
</dbReference>
<evidence type="ECO:0000256" key="3">
    <source>
        <dbReference type="ARBA" id="ARBA00022857"/>
    </source>
</evidence>
<feature type="binding site" evidence="13">
    <location>
        <position position="130"/>
    </location>
    <ligand>
        <name>NADPH</name>
        <dbReference type="ChEBI" id="CHEBI:57783"/>
    </ligand>
</feature>
<feature type="binding site" evidence="13">
    <location>
        <position position="278"/>
    </location>
    <ligand>
        <name>sn-glycerol 3-phosphate</name>
        <dbReference type="ChEBI" id="CHEBI:57597"/>
    </ligand>
</feature>
<dbReference type="PROSITE" id="PS00957">
    <property type="entry name" value="NAD_G3PDH"/>
    <property type="match status" value="1"/>
</dbReference>
<evidence type="ECO:0000256" key="7">
    <source>
        <dbReference type="ARBA" id="ARBA00023209"/>
    </source>
</evidence>
<dbReference type="GO" id="GO:0005975">
    <property type="term" value="P:carbohydrate metabolic process"/>
    <property type="evidence" value="ECO:0007669"/>
    <property type="project" value="InterPro"/>
</dbReference>
<feature type="binding site" evidence="13">
    <location>
        <position position="28"/>
    </location>
    <ligand>
        <name>NADPH</name>
        <dbReference type="ChEBI" id="CHEBI:57783"/>
    </ligand>
</feature>
<dbReference type="EC" id="1.1.1.94" evidence="10 13"/>
<dbReference type="HAMAP" id="MF_00394">
    <property type="entry name" value="NAD_Glyc3P_dehydrog"/>
    <property type="match status" value="1"/>
</dbReference>
<keyword evidence="21" id="KW-1185">Reference proteome</keyword>
<dbReference type="GO" id="GO:0141152">
    <property type="term" value="F:glycerol-3-phosphate dehydrogenase (NAD+) activity"/>
    <property type="evidence" value="ECO:0007669"/>
    <property type="project" value="RHEA"/>
</dbReference>
<dbReference type="STRING" id="574650.SAMN04487966_102179"/>
<feature type="binding site" evidence="15">
    <location>
        <begin position="279"/>
        <end position="280"/>
    </location>
    <ligand>
        <name>substrate</name>
    </ligand>
</feature>
<feature type="binding site" evidence="13">
    <location>
        <position position="279"/>
    </location>
    <ligand>
        <name>sn-glycerol 3-phosphate</name>
        <dbReference type="ChEBI" id="CHEBI:57597"/>
    </ligand>
</feature>
<keyword evidence="8 13" id="KW-1208">Phospholipid metabolism</keyword>
<dbReference type="InterPro" id="IPR008927">
    <property type="entry name" value="6-PGluconate_DH-like_C_sf"/>
</dbReference>
<dbReference type="InterPro" id="IPR013328">
    <property type="entry name" value="6PGD_dom2"/>
</dbReference>
<evidence type="ECO:0000256" key="12">
    <source>
        <dbReference type="ARBA" id="ARBA00080511"/>
    </source>
</evidence>
<evidence type="ECO:0000256" key="10">
    <source>
        <dbReference type="ARBA" id="ARBA00066687"/>
    </source>
</evidence>
<dbReference type="SUPFAM" id="SSF48179">
    <property type="entry name" value="6-phosphogluconate dehydrogenase C-terminal domain-like"/>
    <property type="match status" value="1"/>
</dbReference>
<evidence type="ECO:0000256" key="16">
    <source>
        <dbReference type="PIRSR" id="PIRSR000114-3"/>
    </source>
</evidence>
<feature type="binding site" evidence="13">
    <location>
        <position position="56"/>
    </location>
    <ligand>
        <name>NADPH</name>
        <dbReference type="ChEBI" id="CHEBI:57783"/>
    </ligand>
</feature>